<dbReference type="Pfam" id="PF02310">
    <property type="entry name" value="B12-binding"/>
    <property type="match status" value="1"/>
</dbReference>
<dbReference type="SUPFAM" id="SSF102114">
    <property type="entry name" value="Radical SAM enzymes"/>
    <property type="match status" value="1"/>
</dbReference>
<dbReference type="InterPro" id="IPR023404">
    <property type="entry name" value="rSAM_horseshoe"/>
</dbReference>
<dbReference type="PANTHER" id="PTHR43409">
    <property type="entry name" value="ANAEROBIC MAGNESIUM-PROTOPORPHYRIN IX MONOMETHYL ESTER CYCLASE-RELATED"/>
    <property type="match status" value="1"/>
</dbReference>
<dbReference type="AlphaFoldDB" id="A0A174DHZ0"/>
<dbReference type="Pfam" id="PF13311">
    <property type="entry name" value="DUF4080"/>
    <property type="match status" value="1"/>
</dbReference>
<dbReference type="Proteomes" id="UP000095679">
    <property type="component" value="Unassembled WGS sequence"/>
</dbReference>
<dbReference type="GO" id="GO:0051536">
    <property type="term" value="F:iron-sulfur cluster binding"/>
    <property type="evidence" value="ECO:0007669"/>
    <property type="project" value="UniProtKB-KW"/>
</dbReference>
<dbReference type="InterPro" id="IPR058240">
    <property type="entry name" value="rSAM_sf"/>
</dbReference>
<feature type="domain" description="B12-binding" evidence="6">
    <location>
        <begin position="1"/>
        <end position="137"/>
    </location>
</feature>
<organism evidence="8 9">
    <name type="scientific">Anaerobutyricum hallii</name>
    <dbReference type="NCBI Taxonomy" id="39488"/>
    <lineage>
        <taxon>Bacteria</taxon>
        <taxon>Bacillati</taxon>
        <taxon>Bacillota</taxon>
        <taxon>Clostridia</taxon>
        <taxon>Lachnospirales</taxon>
        <taxon>Lachnospiraceae</taxon>
        <taxon>Anaerobutyricum</taxon>
    </lineage>
</organism>
<dbReference type="InterPro" id="IPR025288">
    <property type="entry name" value="DUF4080"/>
</dbReference>
<keyword evidence="5" id="KW-0411">Iron-sulfur</keyword>
<keyword evidence="3" id="KW-0479">Metal-binding</keyword>
<dbReference type="GO" id="GO:0046872">
    <property type="term" value="F:metal ion binding"/>
    <property type="evidence" value="ECO:0007669"/>
    <property type="project" value="UniProtKB-KW"/>
</dbReference>
<dbReference type="InterPro" id="IPR006158">
    <property type="entry name" value="Cobalamin-bd"/>
</dbReference>
<dbReference type="Gene3D" id="3.80.30.20">
    <property type="entry name" value="tm_1862 like domain"/>
    <property type="match status" value="1"/>
</dbReference>
<dbReference type="Gene3D" id="3.40.50.280">
    <property type="entry name" value="Cobalamin-binding domain"/>
    <property type="match status" value="1"/>
</dbReference>
<sequence>MRFLLCGINAKYIHSNLAIFSLKAYADRKKIPGAEIILKEYTINNYVEDILQDLYEEKADVVIFSCYIWNISFVRELAAELKKVSPEVKIWAGGPEVSYAANKFLMENPAFDLIMQGEGEEVFSELIRLTVEEKCRIKDVYKQSESKKVLSGIVEKRYSIERKQAVKEEKDIEDKHFAGEDNVYPTNYIDMSKLQKLQGIAVRDFSGKAALGNAESNIENKTKIINTGFATLMDMDTIPFVYEDFHLFEHKILYYETSRGCPFCCSYCLSSVDKTVRFRSLPIVKKELDAFLEAKVPQVKFVDRTFNCNRQRAIDIWSYLVEHDNGITNFHFEISSDLLGEEELELFAKMRPGLIQLEIGVQSTNGETVDAIHRHMDLDKLFHYVDRVHELGNIHQHLDLIAGLPYENYERFGCSFDDLYAHEPDQLQLGFLKVLKGTMMEEEVKKYSILYRNQPPYEVLGTKWLSYDEIILLKGVEELVELYYNSGQYTLTLKYAVPFFESPFRFYEMFSAWYRGKGYHKLNHNRLEKYNILREFLREHIDENEWDTLDEIMLYDMYLRENVKGRPAWAKDTAQYKKEWKALYREQGEKLFPEDVQAGIYDSKRAANQSHIEVFKINIKKFEQSGQVEKKQVFCLFDYSRRNPLNRAARTVEWEIL</sequence>
<dbReference type="SFLD" id="SFLDS00029">
    <property type="entry name" value="Radical_SAM"/>
    <property type="match status" value="1"/>
</dbReference>
<protein>
    <submittedName>
        <fullName evidence="8">Coproporphyrinogen III oxidase</fullName>
    </submittedName>
</protein>
<dbReference type="GO" id="GO:0031419">
    <property type="term" value="F:cobalamin binding"/>
    <property type="evidence" value="ECO:0007669"/>
    <property type="project" value="InterPro"/>
</dbReference>
<evidence type="ECO:0000313" key="9">
    <source>
        <dbReference type="Proteomes" id="UP000095679"/>
    </source>
</evidence>
<proteinExistence type="predicted"/>
<name>A0A174DHZ0_9FIRM</name>
<dbReference type="PROSITE" id="PS51918">
    <property type="entry name" value="RADICAL_SAM"/>
    <property type="match status" value="1"/>
</dbReference>
<dbReference type="CDD" id="cd02068">
    <property type="entry name" value="radical_SAM_B12_BD"/>
    <property type="match status" value="1"/>
</dbReference>
<evidence type="ECO:0000256" key="4">
    <source>
        <dbReference type="ARBA" id="ARBA00023004"/>
    </source>
</evidence>
<dbReference type="PROSITE" id="PS51332">
    <property type="entry name" value="B12_BINDING"/>
    <property type="match status" value="1"/>
</dbReference>
<dbReference type="InterPro" id="IPR051198">
    <property type="entry name" value="BchE-like"/>
</dbReference>
<reference evidence="8 9" key="1">
    <citation type="submission" date="2015-09" db="EMBL/GenBank/DDBJ databases">
        <authorList>
            <consortium name="Pathogen Informatics"/>
        </authorList>
    </citation>
    <scope>NUCLEOTIDE SEQUENCE [LARGE SCALE GENOMIC DNA]</scope>
    <source>
        <strain evidence="8 9">2789STDY5834835</strain>
    </source>
</reference>
<evidence type="ECO:0000256" key="1">
    <source>
        <dbReference type="ARBA" id="ARBA00001966"/>
    </source>
</evidence>
<dbReference type="RefSeq" id="WP_055298573.1">
    <property type="nucleotide sequence ID" value="NZ_BLYK01000051.1"/>
</dbReference>
<keyword evidence="4" id="KW-0408">Iron</keyword>
<evidence type="ECO:0000259" key="7">
    <source>
        <dbReference type="PROSITE" id="PS51918"/>
    </source>
</evidence>
<dbReference type="EMBL" id="CYZL01000010">
    <property type="protein sequence ID" value="CUO24807.1"/>
    <property type="molecule type" value="Genomic_DNA"/>
</dbReference>
<dbReference type="SMART" id="SM00729">
    <property type="entry name" value="Elp3"/>
    <property type="match status" value="1"/>
</dbReference>
<dbReference type="GO" id="GO:0005829">
    <property type="term" value="C:cytosol"/>
    <property type="evidence" value="ECO:0007669"/>
    <property type="project" value="TreeGrafter"/>
</dbReference>
<evidence type="ECO:0000256" key="2">
    <source>
        <dbReference type="ARBA" id="ARBA00022691"/>
    </source>
</evidence>
<dbReference type="PANTHER" id="PTHR43409:SF16">
    <property type="entry name" value="SLR0320 PROTEIN"/>
    <property type="match status" value="1"/>
</dbReference>
<dbReference type="SFLD" id="SFLDG01082">
    <property type="entry name" value="B12-binding_domain_containing"/>
    <property type="match status" value="1"/>
</dbReference>
<dbReference type="InterPro" id="IPR007197">
    <property type="entry name" value="rSAM"/>
</dbReference>
<dbReference type="GO" id="GO:0003824">
    <property type="term" value="F:catalytic activity"/>
    <property type="evidence" value="ECO:0007669"/>
    <property type="project" value="InterPro"/>
</dbReference>
<dbReference type="SUPFAM" id="SSF52242">
    <property type="entry name" value="Cobalamin (vitamin B12)-binding domain"/>
    <property type="match status" value="1"/>
</dbReference>
<keyword evidence="2" id="KW-0949">S-adenosyl-L-methionine</keyword>
<feature type="domain" description="Radical SAM core" evidence="7">
    <location>
        <begin position="247"/>
        <end position="477"/>
    </location>
</feature>
<dbReference type="InterPro" id="IPR006638">
    <property type="entry name" value="Elp3/MiaA/NifB-like_rSAM"/>
</dbReference>
<evidence type="ECO:0000259" key="6">
    <source>
        <dbReference type="PROSITE" id="PS51332"/>
    </source>
</evidence>
<evidence type="ECO:0000256" key="3">
    <source>
        <dbReference type="ARBA" id="ARBA00022723"/>
    </source>
</evidence>
<evidence type="ECO:0000313" key="8">
    <source>
        <dbReference type="EMBL" id="CUO24807.1"/>
    </source>
</evidence>
<accession>A0A174DHZ0</accession>
<dbReference type="Pfam" id="PF04055">
    <property type="entry name" value="Radical_SAM"/>
    <property type="match status" value="1"/>
</dbReference>
<comment type="cofactor">
    <cofactor evidence="1">
        <name>[4Fe-4S] cluster</name>
        <dbReference type="ChEBI" id="CHEBI:49883"/>
    </cofactor>
</comment>
<gene>
    <name evidence="8" type="ORF">ERS852450_01458</name>
</gene>
<evidence type="ECO:0000256" key="5">
    <source>
        <dbReference type="ARBA" id="ARBA00023014"/>
    </source>
</evidence>
<dbReference type="InterPro" id="IPR036724">
    <property type="entry name" value="Cobalamin-bd_sf"/>
</dbReference>